<feature type="compositionally biased region" description="Basic and acidic residues" evidence="1">
    <location>
        <begin position="16"/>
        <end position="28"/>
    </location>
</feature>
<evidence type="ECO:0000313" key="3">
    <source>
        <dbReference type="Proteomes" id="UP001159641"/>
    </source>
</evidence>
<evidence type="ECO:0000256" key="1">
    <source>
        <dbReference type="SAM" id="MobiDB-lite"/>
    </source>
</evidence>
<evidence type="ECO:0000313" key="2">
    <source>
        <dbReference type="EMBL" id="KAJ8792779.1"/>
    </source>
</evidence>
<dbReference type="Proteomes" id="UP001159641">
    <property type="component" value="Unassembled WGS sequence"/>
</dbReference>
<protein>
    <submittedName>
        <fullName evidence="2">Uncharacterized protein</fullName>
    </submittedName>
</protein>
<proteinExistence type="predicted"/>
<reference evidence="2 3" key="1">
    <citation type="submission" date="2022-11" db="EMBL/GenBank/DDBJ databases">
        <title>Whole genome sequence of Eschrichtius robustus ER-17-0199.</title>
        <authorList>
            <person name="Bruniche-Olsen A."/>
            <person name="Black A.N."/>
            <person name="Fields C.J."/>
            <person name="Walden K."/>
            <person name="Dewoody J.A."/>
        </authorList>
    </citation>
    <scope>NUCLEOTIDE SEQUENCE [LARGE SCALE GENOMIC DNA]</scope>
    <source>
        <strain evidence="2">ER-17-0199</strain>
        <tissue evidence="2">Blubber</tissue>
    </source>
</reference>
<comment type="caution">
    <text evidence="2">The sequence shown here is derived from an EMBL/GenBank/DDBJ whole genome shotgun (WGS) entry which is preliminary data.</text>
</comment>
<feature type="compositionally biased region" description="Polar residues" evidence="1">
    <location>
        <begin position="31"/>
        <end position="43"/>
    </location>
</feature>
<dbReference type="AlphaFoldDB" id="A0AB34HMR3"/>
<name>A0AB34HMR3_ESCRO</name>
<sequence>MGRLEVQKKARKRVQDHRTEEKQAEWEGGKSYQQNGNQQHLQTSPRGSGIASGSSSRAGSSPSAAAATRAAAPGAAMAADRGDAAAAPRAAVAAGAAAGAAADPGASARGAAAATPAEAATAPSTATAAHGVGREASGELWLWKVRWLPRLGWRQLRPVQTLPGRLRPQLRPLLLRLPWELLQRPRGLPPSPHLELQPV</sequence>
<feature type="region of interest" description="Disordered" evidence="1">
    <location>
        <begin position="1"/>
        <end position="73"/>
    </location>
</feature>
<feature type="compositionally biased region" description="Low complexity" evidence="1">
    <location>
        <begin position="44"/>
        <end position="73"/>
    </location>
</feature>
<organism evidence="2 3">
    <name type="scientific">Eschrichtius robustus</name>
    <name type="common">California gray whale</name>
    <name type="synonym">Eschrichtius gibbosus</name>
    <dbReference type="NCBI Taxonomy" id="9764"/>
    <lineage>
        <taxon>Eukaryota</taxon>
        <taxon>Metazoa</taxon>
        <taxon>Chordata</taxon>
        <taxon>Craniata</taxon>
        <taxon>Vertebrata</taxon>
        <taxon>Euteleostomi</taxon>
        <taxon>Mammalia</taxon>
        <taxon>Eutheria</taxon>
        <taxon>Laurasiatheria</taxon>
        <taxon>Artiodactyla</taxon>
        <taxon>Whippomorpha</taxon>
        <taxon>Cetacea</taxon>
        <taxon>Mysticeti</taxon>
        <taxon>Eschrichtiidae</taxon>
        <taxon>Eschrichtius</taxon>
    </lineage>
</organism>
<accession>A0AB34HMR3</accession>
<dbReference type="EMBL" id="JAIQCJ010001069">
    <property type="protein sequence ID" value="KAJ8792779.1"/>
    <property type="molecule type" value="Genomic_DNA"/>
</dbReference>
<gene>
    <name evidence="2" type="ORF">J1605_019485</name>
</gene>
<keyword evidence="3" id="KW-1185">Reference proteome</keyword>